<dbReference type="Proteomes" id="UP000277424">
    <property type="component" value="Unassembled WGS sequence"/>
</dbReference>
<evidence type="ECO:0000256" key="1">
    <source>
        <dbReference type="SAM" id="MobiDB-lite"/>
    </source>
</evidence>
<proteinExistence type="predicted"/>
<feature type="transmembrane region" description="Helical" evidence="2">
    <location>
        <begin position="38"/>
        <end position="58"/>
    </location>
</feature>
<comment type="caution">
    <text evidence="3">The sequence shown here is derived from an EMBL/GenBank/DDBJ whole genome shotgun (WGS) entry which is preliminary data.</text>
</comment>
<keyword evidence="2" id="KW-0472">Membrane</keyword>
<evidence type="ECO:0000313" key="3">
    <source>
        <dbReference type="EMBL" id="RKQ68021.1"/>
    </source>
</evidence>
<dbReference type="EMBL" id="RBIG01000004">
    <property type="protein sequence ID" value="RKQ68021.1"/>
    <property type="molecule type" value="Genomic_DNA"/>
</dbReference>
<organism evidence="3 4">
    <name type="scientific">Oceanibaculum indicum</name>
    <dbReference type="NCBI Taxonomy" id="526216"/>
    <lineage>
        <taxon>Bacteria</taxon>
        <taxon>Pseudomonadati</taxon>
        <taxon>Pseudomonadota</taxon>
        <taxon>Alphaproteobacteria</taxon>
        <taxon>Rhodospirillales</taxon>
        <taxon>Oceanibaculaceae</taxon>
        <taxon>Oceanibaculum</taxon>
    </lineage>
</organism>
<keyword evidence="2" id="KW-0812">Transmembrane</keyword>
<evidence type="ECO:0000256" key="2">
    <source>
        <dbReference type="SAM" id="Phobius"/>
    </source>
</evidence>
<feature type="transmembrane region" description="Helical" evidence="2">
    <location>
        <begin position="7"/>
        <end position="26"/>
    </location>
</feature>
<protein>
    <submittedName>
        <fullName evidence="3">Uncharacterized protein DUF805</fullName>
    </submittedName>
</protein>
<dbReference type="AlphaFoldDB" id="A0A420WAI3"/>
<gene>
    <name evidence="3" type="ORF">BCL74_3338</name>
</gene>
<feature type="region of interest" description="Disordered" evidence="1">
    <location>
        <begin position="65"/>
        <end position="111"/>
    </location>
</feature>
<keyword evidence="2" id="KW-1133">Transmembrane helix</keyword>
<name>A0A420WAI3_9PROT</name>
<sequence length="111" mass="11517">MMAGMEVILVPAGLLGLAVFVVTIWASVRILNRIGHSGWWVLASFVPVLNIALIWALALQRWPNDGTEDGAGANNPGPGEPLWSPESLKNAGTGPAGGNTEPPTALPPAKS</sequence>
<reference evidence="3 4" key="1">
    <citation type="submission" date="2018-10" db="EMBL/GenBank/DDBJ databases">
        <title>Comparative analysis of microorganisms from saline springs in Andes Mountain Range, Colombia.</title>
        <authorList>
            <person name="Rubin E."/>
        </authorList>
    </citation>
    <scope>NUCLEOTIDE SEQUENCE [LARGE SCALE GENOMIC DNA]</scope>
    <source>
        <strain evidence="3 4">USBA 36</strain>
    </source>
</reference>
<evidence type="ECO:0000313" key="4">
    <source>
        <dbReference type="Proteomes" id="UP000277424"/>
    </source>
</evidence>
<accession>A0A420WAI3</accession>